<dbReference type="STRING" id="50340.PF66_05969"/>
<dbReference type="EMBL" id="JSYZ01000028">
    <property type="protein sequence ID" value="KPA87586.1"/>
    <property type="molecule type" value="Genomic_DNA"/>
</dbReference>
<gene>
    <name evidence="11" type="ORF">PF66_05969</name>
</gene>
<keyword evidence="12" id="KW-1185">Reference proteome</keyword>
<dbReference type="PANTHER" id="PTHR39322">
    <property type="entry name" value="ACYL-HOMOSERINE-LACTONE SYNTHASE"/>
    <property type="match status" value="1"/>
</dbReference>
<comment type="catalytic activity">
    <reaction evidence="7 9">
        <text>a fatty acyl-[ACP] + S-adenosyl-L-methionine = an N-acyl-L-homoserine lactone + S-methyl-5'-thioadenosine + holo-[ACP] + H(+)</text>
        <dbReference type="Rhea" id="RHEA:10096"/>
        <dbReference type="Rhea" id="RHEA-COMP:9685"/>
        <dbReference type="Rhea" id="RHEA-COMP:14125"/>
        <dbReference type="ChEBI" id="CHEBI:15378"/>
        <dbReference type="ChEBI" id="CHEBI:17509"/>
        <dbReference type="ChEBI" id="CHEBI:55474"/>
        <dbReference type="ChEBI" id="CHEBI:59789"/>
        <dbReference type="ChEBI" id="CHEBI:64479"/>
        <dbReference type="ChEBI" id="CHEBI:138651"/>
        <dbReference type="EC" id="2.3.1.184"/>
    </reaction>
</comment>
<evidence type="ECO:0000256" key="5">
    <source>
        <dbReference type="ARBA" id="ARBA00022691"/>
    </source>
</evidence>
<sequence>MIGYAPHSYLFSWTSYIFSKVHVAVASYSELPSHVLEQILSIRKAAFIDRRKWHIASYCGSEYEFDEYDDDDALYLYTHKGVQVTGCVRLRPSYKPTLICGALNFVLSDDRSRPNLIDCWEASRFALLNSDTSDSGFTEAKVDLRTVALFLAMLQFASTQEIGTYEVIVDALMEKVLKRSGWTVARRNVVQGSKGEKVIYGTLECTPAIYHRILRINHVQRLTERPPPMAALRTFDDGALRSPSPSQLMTSTH</sequence>
<evidence type="ECO:0000313" key="12">
    <source>
        <dbReference type="Proteomes" id="UP000037931"/>
    </source>
</evidence>
<dbReference type="Gene3D" id="3.40.630.30">
    <property type="match status" value="1"/>
</dbReference>
<dbReference type="PRINTS" id="PR01549">
    <property type="entry name" value="AUTOINDCRSYN"/>
</dbReference>
<comment type="caution">
    <text evidence="11">The sequence shown here is derived from an EMBL/GenBank/DDBJ whole genome shotgun (WGS) entry which is preliminary data.</text>
</comment>
<dbReference type="InterPro" id="IPR016181">
    <property type="entry name" value="Acyl_CoA_acyltransferase"/>
</dbReference>
<comment type="similarity">
    <text evidence="8 9">Belongs to the autoinducer synthase family.</text>
</comment>
<dbReference type="EC" id="2.3.1.184" evidence="1 9"/>
<keyword evidence="5 9" id="KW-0949">S-adenosyl-L-methionine</keyword>
<organism evidence="11 12">
    <name type="scientific">Pseudomonas asplenii</name>
    <dbReference type="NCBI Taxonomy" id="53407"/>
    <lineage>
        <taxon>Bacteria</taxon>
        <taxon>Pseudomonadati</taxon>
        <taxon>Pseudomonadota</taxon>
        <taxon>Gammaproteobacteria</taxon>
        <taxon>Pseudomonadales</taxon>
        <taxon>Pseudomonadaceae</taxon>
        <taxon>Pseudomonas</taxon>
    </lineage>
</organism>
<evidence type="ECO:0000256" key="10">
    <source>
        <dbReference type="SAM" id="MobiDB-lite"/>
    </source>
</evidence>
<reference evidence="11 12" key="1">
    <citation type="journal article" date="2015" name="PLoS ONE">
        <title>Rice-Infecting Pseudomonas Genomes Are Highly Accessorized and Harbor Multiple Putative Virulence Mechanisms to Cause Sheath Brown Rot.</title>
        <authorList>
            <person name="Quibod I.L."/>
            <person name="Grande G."/>
            <person name="Oreiro E.G."/>
            <person name="Borja F.N."/>
            <person name="Dossa G.S."/>
            <person name="Mauleon R."/>
            <person name="Cruz C.V."/>
            <person name="Oliva R."/>
        </authorList>
    </citation>
    <scope>NUCLEOTIDE SEQUENCE [LARGE SCALE GENOMIC DNA]</scope>
    <source>
        <strain evidence="11 12">IRRI 6609</strain>
    </source>
</reference>
<evidence type="ECO:0000256" key="1">
    <source>
        <dbReference type="ARBA" id="ARBA00012340"/>
    </source>
</evidence>
<dbReference type="InterPro" id="IPR001690">
    <property type="entry name" value="Autoind_synthase"/>
</dbReference>
<dbReference type="AlphaFoldDB" id="A0A0N0VI87"/>
<evidence type="ECO:0000256" key="3">
    <source>
        <dbReference type="ARBA" id="ARBA00022654"/>
    </source>
</evidence>
<dbReference type="Pfam" id="PF00765">
    <property type="entry name" value="Autoind_synth"/>
    <property type="match status" value="1"/>
</dbReference>
<evidence type="ECO:0000256" key="6">
    <source>
        <dbReference type="ARBA" id="ARBA00022929"/>
    </source>
</evidence>
<dbReference type="Proteomes" id="UP000037931">
    <property type="component" value="Unassembled WGS sequence"/>
</dbReference>
<dbReference type="PANTHER" id="PTHR39322:SF1">
    <property type="entry name" value="ISOVALERYL-HOMOSERINE LACTONE SYNTHASE"/>
    <property type="match status" value="1"/>
</dbReference>
<evidence type="ECO:0000256" key="9">
    <source>
        <dbReference type="RuleBase" id="RU361135"/>
    </source>
</evidence>
<keyword evidence="3 8" id="KW-0673">Quorum sensing</keyword>
<dbReference type="GO" id="GO:0007165">
    <property type="term" value="P:signal transduction"/>
    <property type="evidence" value="ECO:0007669"/>
    <property type="project" value="TreeGrafter"/>
</dbReference>
<dbReference type="GO" id="GO:0061579">
    <property type="term" value="F:N-acyl homoserine lactone synthase activity"/>
    <property type="evidence" value="ECO:0007669"/>
    <property type="project" value="UniProtKB-UniRule"/>
</dbReference>
<feature type="region of interest" description="Disordered" evidence="10">
    <location>
        <begin position="234"/>
        <end position="253"/>
    </location>
</feature>
<dbReference type="GO" id="GO:0009372">
    <property type="term" value="P:quorum sensing"/>
    <property type="evidence" value="ECO:0007669"/>
    <property type="project" value="UniProtKB-UniRule"/>
</dbReference>
<evidence type="ECO:0000256" key="2">
    <source>
        <dbReference type="ARBA" id="ARBA00018768"/>
    </source>
</evidence>
<dbReference type="SUPFAM" id="SSF55729">
    <property type="entry name" value="Acyl-CoA N-acyltransferases (Nat)"/>
    <property type="match status" value="1"/>
</dbReference>
<name>A0A0N0VI87_9PSED</name>
<dbReference type="PATRIC" id="fig|50340.43.peg.3688"/>
<accession>A0A0N0VI87</accession>
<feature type="compositionally biased region" description="Polar residues" evidence="10">
    <location>
        <begin position="243"/>
        <end position="253"/>
    </location>
</feature>
<evidence type="ECO:0000313" key="11">
    <source>
        <dbReference type="EMBL" id="KPA87586.1"/>
    </source>
</evidence>
<proteinExistence type="inferred from homology"/>
<keyword evidence="4 9" id="KW-0808">Transferase</keyword>
<dbReference type="OrthoDB" id="6169313at2"/>
<dbReference type="PROSITE" id="PS51187">
    <property type="entry name" value="AUTOINDUCER_SYNTH_2"/>
    <property type="match status" value="1"/>
</dbReference>
<dbReference type="RefSeq" id="WP_160320672.1">
    <property type="nucleotide sequence ID" value="NZ_JAQMZR010000015.1"/>
</dbReference>
<keyword evidence="6 8" id="KW-0071">Autoinducer synthesis</keyword>
<evidence type="ECO:0000256" key="8">
    <source>
        <dbReference type="PROSITE-ProRule" id="PRU00533"/>
    </source>
</evidence>
<protein>
    <recommendedName>
        <fullName evidence="2 9">Acyl-homoserine-lactone synthase</fullName>
        <ecNumber evidence="1 9">2.3.1.184</ecNumber>
    </recommendedName>
    <alternativeName>
        <fullName evidence="9">Autoinducer synthesis protein</fullName>
    </alternativeName>
</protein>
<evidence type="ECO:0000256" key="7">
    <source>
        <dbReference type="ARBA" id="ARBA00048576"/>
    </source>
</evidence>
<evidence type="ECO:0000256" key="4">
    <source>
        <dbReference type="ARBA" id="ARBA00022679"/>
    </source>
</evidence>